<dbReference type="Pfam" id="PF13369">
    <property type="entry name" value="Transglut_core2"/>
    <property type="match status" value="1"/>
</dbReference>
<protein>
    <recommendedName>
        <fullName evidence="2">Protein SirB1 N-terminal domain-containing protein</fullName>
    </recommendedName>
</protein>
<evidence type="ECO:0000256" key="1">
    <source>
        <dbReference type="ARBA" id="ARBA00007100"/>
    </source>
</evidence>
<dbReference type="RefSeq" id="WP_127741548.1">
    <property type="nucleotide sequence ID" value="NZ_SACN01000001.1"/>
</dbReference>
<evidence type="ECO:0000313" key="3">
    <source>
        <dbReference type="EMBL" id="RVT93191.1"/>
    </source>
</evidence>
<evidence type="ECO:0000313" key="4">
    <source>
        <dbReference type="Proteomes" id="UP000282971"/>
    </source>
</evidence>
<organism evidence="3 4">
    <name type="scientific">Sphingomonas crocodyli</name>
    <dbReference type="NCBI Taxonomy" id="1979270"/>
    <lineage>
        <taxon>Bacteria</taxon>
        <taxon>Pseudomonadati</taxon>
        <taxon>Pseudomonadota</taxon>
        <taxon>Alphaproteobacteria</taxon>
        <taxon>Sphingomonadales</taxon>
        <taxon>Sphingomonadaceae</taxon>
        <taxon>Sphingomonas</taxon>
    </lineage>
</organism>
<keyword evidence="4" id="KW-1185">Reference proteome</keyword>
<dbReference type="AlphaFoldDB" id="A0A437M642"/>
<dbReference type="PANTHER" id="PTHR31350">
    <property type="entry name" value="SI:DKEY-261L7.2"/>
    <property type="match status" value="1"/>
</dbReference>
<name>A0A437M642_9SPHN</name>
<dbReference type="Proteomes" id="UP000282971">
    <property type="component" value="Unassembled WGS sequence"/>
</dbReference>
<feature type="domain" description="Protein SirB1 N-terminal" evidence="2">
    <location>
        <begin position="61"/>
        <end position="172"/>
    </location>
</feature>
<comment type="similarity">
    <text evidence="1">Belongs to the UPF0162 family.</text>
</comment>
<comment type="caution">
    <text evidence="3">The sequence shown here is derived from an EMBL/GenBank/DDBJ whole genome shotgun (WGS) entry which is preliminary data.</text>
</comment>
<sequence>MNESITWLGLVDDEEIRLDNAALELSALDHPGLELFPYQQLLDEMEQRLLVVGGSAVIVGEQRAALAQVIADEFGFAGDRDSYDAPVNADMIRVLDRRRGLPVSLSILYVALARAMDWQAEPLNTPGHVLVRLTTPEATLLVDPFSGGAAVGDEKLAALMEAGDGGAEPMSNRGTLVRLLLNQASRAERGGDIARAATLYERMTIFAPEDGMGWWELARLRLIADDTAGAKQSLSAMLEVTREPTRRRQILAALEAIA</sequence>
<dbReference type="OrthoDB" id="232498at2"/>
<dbReference type="InterPro" id="IPR032698">
    <property type="entry name" value="SirB1_N"/>
</dbReference>
<evidence type="ECO:0000259" key="2">
    <source>
        <dbReference type="Pfam" id="PF13369"/>
    </source>
</evidence>
<gene>
    <name evidence="3" type="ORF">EOD43_04705</name>
</gene>
<reference evidence="3 4" key="1">
    <citation type="submission" date="2019-01" db="EMBL/GenBank/DDBJ databases">
        <authorList>
            <person name="Chen W.-M."/>
        </authorList>
    </citation>
    <scope>NUCLEOTIDE SEQUENCE [LARGE SCALE GENOMIC DNA]</scope>
    <source>
        <strain evidence="3 4">CCP-7</strain>
    </source>
</reference>
<proteinExistence type="inferred from homology"/>
<accession>A0A437M642</accession>
<dbReference type="EMBL" id="SACN01000001">
    <property type="protein sequence ID" value="RVT93191.1"/>
    <property type="molecule type" value="Genomic_DNA"/>
</dbReference>
<dbReference type="PANTHER" id="PTHR31350:SF27">
    <property type="entry name" value="HEMIMETHYLATED DNA-BINDING DOMAIN-CONTAINING PROTEIN"/>
    <property type="match status" value="1"/>
</dbReference>